<keyword evidence="3 8" id="KW-0175">Coiled coil</keyword>
<evidence type="ECO:0000256" key="8">
    <source>
        <dbReference type="SAM" id="Coils"/>
    </source>
</evidence>
<feature type="coiled-coil region" evidence="8">
    <location>
        <begin position="26"/>
        <end position="119"/>
    </location>
</feature>
<keyword evidence="5 7" id="KW-0131">Cell cycle</keyword>
<dbReference type="Gene3D" id="3.30.160.430">
    <property type="match status" value="1"/>
</dbReference>
<keyword evidence="7" id="KW-0498">Mitosis</keyword>
<dbReference type="GO" id="GO:0051301">
    <property type="term" value="P:cell division"/>
    <property type="evidence" value="ECO:0007669"/>
    <property type="project" value="UniProtKB-UniRule"/>
</dbReference>
<sequence length="185" mass="21355">MQTDELHLKAIDKSLWRNPIDMLQEVQRLQAEKEIEQQKILEATQKEIEDPELQKEADALAIEEAKVRREYEAALQENALREQALQEQDALEQIELAKMAKMQAEIDAMEEELRELESNDPSKASITTDELRLGLYTGLGVKADIRNDKPVGVVLTSANRQDLRVMRLDQYDADYLSNQIWEFIS</sequence>
<evidence type="ECO:0000256" key="5">
    <source>
        <dbReference type="ARBA" id="ARBA00023306"/>
    </source>
</evidence>
<dbReference type="GO" id="GO:0000776">
    <property type="term" value="C:kinetochore"/>
    <property type="evidence" value="ECO:0007669"/>
    <property type="project" value="UniProtKB-KW"/>
</dbReference>
<evidence type="ECO:0000256" key="4">
    <source>
        <dbReference type="ARBA" id="ARBA00023242"/>
    </source>
</evidence>
<keyword evidence="10" id="KW-1185">Reference proteome</keyword>
<dbReference type="InterPro" id="IPR038066">
    <property type="entry name" value="Spc24_Fungi_globular_sf"/>
</dbReference>
<keyword evidence="7" id="KW-0995">Kinetochore</keyword>
<evidence type="ECO:0000256" key="1">
    <source>
        <dbReference type="ARBA" id="ARBA00004584"/>
    </source>
</evidence>
<name>A0AAN7D855_9FUNG</name>
<organism evidence="9 10">
    <name type="scientific">Mucor velutinosus</name>
    <dbReference type="NCBI Taxonomy" id="708070"/>
    <lineage>
        <taxon>Eukaryota</taxon>
        <taxon>Fungi</taxon>
        <taxon>Fungi incertae sedis</taxon>
        <taxon>Mucoromycota</taxon>
        <taxon>Mucoromycotina</taxon>
        <taxon>Mucoromycetes</taxon>
        <taxon>Mucorales</taxon>
        <taxon>Mucorineae</taxon>
        <taxon>Mucoraceae</taxon>
        <taxon>Mucor</taxon>
    </lineage>
</organism>
<keyword evidence="4 7" id="KW-0539">Nucleus</keyword>
<keyword evidence="2 7" id="KW-0158">Chromosome</keyword>
<gene>
    <name evidence="9" type="primary">UBC12</name>
    <name evidence="9" type="ORF">ATC70_003315</name>
</gene>
<comment type="similarity">
    <text evidence="7">Belongs to the SPC24 family.</text>
</comment>
<evidence type="ECO:0000313" key="9">
    <source>
        <dbReference type="EMBL" id="KAK4512612.1"/>
    </source>
</evidence>
<dbReference type="AlphaFoldDB" id="A0AAN7D855"/>
<dbReference type="Proteomes" id="UP001304243">
    <property type="component" value="Unassembled WGS sequence"/>
</dbReference>
<keyword evidence="7" id="KW-0132">Cell division</keyword>
<proteinExistence type="inferred from homology"/>
<evidence type="ECO:0000313" key="10">
    <source>
        <dbReference type="Proteomes" id="UP001304243"/>
    </source>
</evidence>
<reference evidence="9 10" key="1">
    <citation type="submission" date="2022-11" db="EMBL/GenBank/DDBJ databases">
        <title>Mucor velutinosus strain NIH1002 WGS.</title>
        <authorList>
            <person name="Subramanian P."/>
            <person name="Mullikin J.C."/>
            <person name="Segre J.A."/>
            <person name="Zelazny A.M."/>
        </authorList>
    </citation>
    <scope>NUCLEOTIDE SEQUENCE [LARGE SCALE GENOMIC DNA]</scope>
    <source>
        <strain evidence="9 10">NIH1002</strain>
    </source>
</reference>
<evidence type="ECO:0000256" key="7">
    <source>
        <dbReference type="RuleBase" id="RU368011"/>
    </source>
</evidence>
<evidence type="ECO:0000256" key="6">
    <source>
        <dbReference type="ARBA" id="ARBA00023328"/>
    </source>
</evidence>
<dbReference type="GeneID" id="89947017"/>
<evidence type="ECO:0000256" key="2">
    <source>
        <dbReference type="ARBA" id="ARBA00022454"/>
    </source>
</evidence>
<comment type="caution">
    <text evidence="9">The sequence shown here is derived from an EMBL/GenBank/DDBJ whole genome shotgun (WGS) entry which is preliminary data.</text>
</comment>
<dbReference type="InterPro" id="IPR013252">
    <property type="entry name" value="Ndc80_Spc24"/>
</dbReference>
<accession>A0AAN7D855</accession>
<evidence type="ECO:0000256" key="3">
    <source>
        <dbReference type="ARBA" id="ARBA00023054"/>
    </source>
</evidence>
<dbReference type="GO" id="GO:0005634">
    <property type="term" value="C:nucleus"/>
    <property type="evidence" value="ECO:0007669"/>
    <property type="project" value="UniProtKB-SubCell"/>
</dbReference>
<comment type="function">
    <text evidence="7">Acts as a component of the essential kinetochore-associated NDC80 complex, which is required for chromosome segregation and spindle checkpoint activity.</text>
</comment>
<dbReference type="EMBL" id="JASEJX010000021">
    <property type="protein sequence ID" value="KAK4512612.1"/>
    <property type="molecule type" value="Genomic_DNA"/>
</dbReference>
<protein>
    <recommendedName>
        <fullName evidence="7">Kinetochore protein Spc24</fullName>
    </recommendedName>
</protein>
<comment type="subunit">
    <text evidence="7">Component of the NDC80 complex.</text>
</comment>
<dbReference type="Pfam" id="PF08286">
    <property type="entry name" value="Spc24"/>
    <property type="match status" value="1"/>
</dbReference>
<keyword evidence="6 7" id="KW-0137">Centromere</keyword>
<dbReference type="RefSeq" id="XP_064679278.1">
    <property type="nucleotide sequence ID" value="XM_064822678.1"/>
</dbReference>
<comment type="subcellular location">
    <subcellularLocation>
        <location evidence="1">Chromosome</location>
        <location evidence="1">Centromere</location>
    </subcellularLocation>
    <subcellularLocation>
        <location evidence="7">Nucleus</location>
    </subcellularLocation>
    <subcellularLocation>
        <location evidence="7">Chromosome</location>
        <location evidence="7">Centromere</location>
        <location evidence="7">Kinetochore</location>
    </subcellularLocation>
</comment>